<sequence>MEGNNNDNGNHHPFDPLNPYGLVRQQQEPSADVTNTMTNRSVYQRKSHNEESYQTPAISFTSAGTGSGSGRLGDKKYHRRLNNSEFIRGVQSRSENYHYVNGKRVAGPIASTIAQSRIRSHSNTEVTQPSLASARRSRKAGLTVIHHDIHSDTPSVDVEGQEPVQTALTQPHGNLGSQGYSDMEYSQDRSVYGPEAFSAAAEDEGIDLQGLQWANRALYGNRALDTVTTGIETLGLTSSQDHGHGDTLSWMMGDYPNQDNSSHSYGPYYLALPGPAPAPDDEICEITFSYTSTGPNASKRVKTFSGISGKTGKEIEKAVEEWSV</sequence>
<accession>A0A1B9IEZ9</accession>
<feature type="region of interest" description="Disordered" evidence="1">
    <location>
        <begin position="1"/>
        <end position="21"/>
    </location>
</feature>
<proteinExistence type="predicted"/>
<gene>
    <name evidence="2" type="ORF">L486_08477</name>
</gene>
<name>A0A1B9IEZ9_9TREE</name>
<evidence type="ECO:0000313" key="3">
    <source>
        <dbReference type="Proteomes" id="UP000092583"/>
    </source>
</evidence>
<organism evidence="2 3">
    <name type="scientific">Kwoniella mangroviensis CBS 10435</name>
    <dbReference type="NCBI Taxonomy" id="1331196"/>
    <lineage>
        <taxon>Eukaryota</taxon>
        <taxon>Fungi</taxon>
        <taxon>Dikarya</taxon>
        <taxon>Basidiomycota</taxon>
        <taxon>Agaricomycotina</taxon>
        <taxon>Tremellomycetes</taxon>
        <taxon>Tremellales</taxon>
        <taxon>Cryptococcaceae</taxon>
        <taxon>Kwoniella</taxon>
    </lineage>
</organism>
<dbReference type="EMBL" id="KV700096">
    <property type="protein sequence ID" value="OCF54037.1"/>
    <property type="molecule type" value="Genomic_DNA"/>
</dbReference>
<dbReference type="Proteomes" id="UP000092583">
    <property type="component" value="Unassembled WGS sequence"/>
</dbReference>
<reference evidence="3" key="2">
    <citation type="submission" date="2013-12" db="EMBL/GenBank/DDBJ databases">
        <title>Evolution of pathogenesis and genome organization in the Tremellales.</title>
        <authorList>
            <person name="Cuomo C."/>
            <person name="Litvintseva A."/>
            <person name="Heitman J."/>
            <person name="Chen Y."/>
            <person name="Sun S."/>
            <person name="Springer D."/>
            <person name="Dromer F."/>
            <person name="Young S."/>
            <person name="Zeng Q."/>
            <person name="Chapman S."/>
            <person name="Gujja S."/>
            <person name="Saif S."/>
            <person name="Birren B."/>
        </authorList>
    </citation>
    <scope>NUCLEOTIDE SEQUENCE [LARGE SCALE GENOMIC DNA]</scope>
    <source>
        <strain evidence="3">CBS 10435</strain>
    </source>
</reference>
<keyword evidence="3" id="KW-1185">Reference proteome</keyword>
<protein>
    <submittedName>
        <fullName evidence="2">Uncharacterized protein</fullName>
    </submittedName>
</protein>
<dbReference type="AlphaFoldDB" id="A0A1B9IEZ9"/>
<evidence type="ECO:0000313" key="2">
    <source>
        <dbReference type="EMBL" id="OCF54037.1"/>
    </source>
</evidence>
<reference evidence="2 3" key="1">
    <citation type="submission" date="2013-07" db="EMBL/GenBank/DDBJ databases">
        <title>The Genome Sequence of Kwoniella mangroviensis CBS10435.</title>
        <authorList>
            <consortium name="The Broad Institute Genome Sequencing Platform"/>
            <person name="Cuomo C."/>
            <person name="Litvintseva A."/>
            <person name="Chen Y."/>
            <person name="Heitman J."/>
            <person name="Sun S."/>
            <person name="Springer D."/>
            <person name="Dromer F."/>
            <person name="Young S.K."/>
            <person name="Zeng Q."/>
            <person name="Gargeya S."/>
            <person name="Fitzgerald M."/>
            <person name="Abouelleil A."/>
            <person name="Alvarado L."/>
            <person name="Berlin A.M."/>
            <person name="Chapman S.B."/>
            <person name="Dewar J."/>
            <person name="Goldberg J."/>
            <person name="Griggs A."/>
            <person name="Gujja S."/>
            <person name="Hansen M."/>
            <person name="Howarth C."/>
            <person name="Imamovic A."/>
            <person name="Larimer J."/>
            <person name="McCowan C."/>
            <person name="Murphy C."/>
            <person name="Pearson M."/>
            <person name="Priest M."/>
            <person name="Roberts A."/>
            <person name="Saif S."/>
            <person name="Shea T."/>
            <person name="Sykes S."/>
            <person name="Wortman J."/>
            <person name="Nusbaum C."/>
            <person name="Birren B."/>
        </authorList>
    </citation>
    <scope>NUCLEOTIDE SEQUENCE [LARGE SCALE GENOMIC DNA]</scope>
    <source>
        <strain evidence="2 3">CBS 10435</strain>
    </source>
</reference>
<feature type="region of interest" description="Disordered" evidence="1">
    <location>
        <begin position="44"/>
        <end position="77"/>
    </location>
</feature>
<evidence type="ECO:0000256" key="1">
    <source>
        <dbReference type="SAM" id="MobiDB-lite"/>
    </source>
</evidence>